<protein>
    <submittedName>
        <fullName evidence="1">Uncharacterized protein</fullName>
    </submittedName>
</protein>
<dbReference type="RefSeq" id="WP_380597729.1">
    <property type="nucleotide sequence ID" value="NZ_JBHSDU010000003.1"/>
</dbReference>
<name>A0ABV8SS40_9GAMM</name>
<gene>
    <name evidence="1" type="ORF">ACFPN2_14635</name>
</gene>
<evidence type="ECO:0000313" key="1">
    <source>
        <dbReference type="EMBL" id="MFC4310327.1"/>
    </source>
</evidence>
<evidence type="ECO:0000313" key="2">
    <source>
        <dbReference type="Proteomes" id="UP001595904"/>
    </source>
</evidence>
<comment type="caution">
    <text evidence="1">The sequence shown here is derived from an EMBL/GenBank/DDBJ whole genome shotgun (WGS) entry which is preliminary data.</text>
</comment>
<dbReference type="EMBL" id="JBHSDU010000003">
    <property type="protein sequence ID" value="MFC4310327.1"/>
    <property type="molecule type" value="Genomic_DNA"/>
</dbReference>
<reference evidence="2" key="1">
    <citation type="journal article" date="2019" name="Int. J. Syst. Evol. Microbiol.">
        <title>The Global Catalogue of Microorganisms (GCM) 10K type strain sequencing project: providing services to taxonomists for standard genome sequencing and annotation.</title>
        <authorList>
            <consortium name="The Broad Institute Genomics Platform"/>
            <consortium name="The Broad Institute Genome Sequencing Center for Infectious Disease"/>
            <person name="Wu L."/>
            <person name="Ma J."/>
        </authorList>
    </citation>
    <scope>NUCLEOTIDE SEQUENCE [LARGE SCALE GENOMIC DNA]</scope>
    <source>
        <strain evidence="2">CGMCC 1.10759</strain>
    </source>
</reference>
<dbReference type="Proteomes" id="UP001595904">
    <property type="component" value="Unassembled WGS sequence"/>
</dbReference>
<organism evidence="1 2">
    <name type="scientific">Steroidobacter flavus</name>
    <dbReference type="NCBI Taxonomy" id="1842136"/>
    <lineage>
        <taxon>Bacteria</taxon>
        <taxon>Pseudomonadati</taxon>
        <taxon>Pseudomonadota</taxon>
        <taxon>Gammaproteobacteria</taxon>
        <taxon>Steroidobacterales</taxon>
        <taxon>Steroidobacteraceae</taxon>
        <taxon>Steroidobacter</taxon>
    </lineage>
</organism>
<accession>A0ABV8SS40</accession>
<proteinExistence type="predicted"/>
<keyword evidence="2" id="KW-1185">Reference proteome</keyword>
<sequence length="41" mass="4341">MSAASATEGAAMQSCNECLIFMVETLPPARDDKVIARVKNA</sequence>